<sequence length="333" mass="36620">MPRLPSNPLRRFRRNRQANNSAGVVEPETIAATITAIGNSCGGCCHICGCLGAKSYRKHCNDDDGSVLTADTTLSGASFLNVPYRDEVSPCEDIGYIIGDAAVCLLDGFATIMHCCDGMMAKPVKSERSFCVTWGPDEVFHLDEALKTTQTANKTRILETKDDDLIADEGKINNRNNQADDTSKASVQSVHLNTGWQSFESEEFKVTPDGVNAWKNDEPEHAEPEQQMIEAAFEANFSDLSSFVNTTEFNIEDASVQLPNTTATGTPSRDGPSRDGGKKPRSCACCGKSNKKDNPIKLKICSRCKTTYYCSAECQKLDWHFDHKNKCRPQILL</sequence>
<evidence type="ECO:0000256" key="5">
    <source>
        <dbReference type="SAM" id="MobiDB-lite"/>
    </source>
</evidence>
<dbReference type="PROSITE" id="PS01360">
    <property type="entry name" value="ZF_MYND_1"/>
    <property type="match status" value="1"/>
</dbReference>
<dbReference type="SUPFAM" id="SSF144232">
    <property type="entry name" value="HIT/MYND zinc finger-like"/>
    <property type="match status" value="1"/>
</dbReference>
<keyword evidence="8" id="KW-1185">Reference proteome</keyword>
<dbReference type="GO" id="GO:0008270">
    <property type="term" value="F:zinc ion binding"/>
    <property type="evidence" value="ECO:0007669"/>
    <property type="project" value="UniProtKB-KW"/>
</dbReference>
<proteinExistence type="predicted"/>
<dbReference type="PROSITE" id="PS50865">
    <property type="entry name" value="ZF_MYND_2"/>
    <property type="match status" value="1"/>
</dbReference>
<comment type="caution">
    <text evidence="7">The sequence shown here is derived from an EMBL/GenBank/DDBJ whole genome shotgun (WGS) entry which is preliminary data.</text>
</comment>
<organism evidence="7 8">
    <name type="scientific">Cyclotella cryptica</name>
    <dbReference type="NCBI Taxonomy" id="29204"/>
    <lineage>
        <taxon>Eukaryota</taxon>
        <taxon>Sar</taxon>
        <taxon>Stramenopiles</taxon>
        <taxon>Ochrophyta</taxon>
        <taxon>Bacillariophyta</taxon>
        <taxon>Coscinodiscophyceae</taxon>
        <taxon>Thalassiosirophycidae</taxon>
        <taxon>Stephanodiscales</taxon>
        <taxon>Stephanodiscaceae</taxon>
        <taxon>Cyclotella</taxon>
    </lineage>
</organism>
<reference evidence="7 8" key="1">
    <citation type="journal article" date="2020" name="G3 (Bethesda)">
        <title>Improved Reference Genome for Cyclotella cryptica CCMP332, a Model for Cell Wall Morphogenesis, Salinity Adaptation, and Lipid Production in Diatoms (Bacillariophyta).</title>
        <authorList>
            <person name="Roberts W.R."/>
            <person name="Downey K.M."/>
            <person name="Ruck E.C."/>
            <person name="Traller J.C."/>
            <person name="Alverson A.J."/>
        </authorList>
    </citation>
    <scope>NUCLEOTIDE SEQUENCE [LARGE SCALE GENOMIC DNA]</scope>
    <source>
        <strain evidence="7 8">CCMP332</strain>
    </source>
</reference>
<evidence type="ECO:0000256" key="3">
    <source>
        <dbReference type="ARBA" id="ARBA00022833"/>
    </source>
</evidence>
<evidence type="ECO:0000313" key="8">
    <source>
        <dbReference type="Proteomes" id="UP001516023"/>
    </source>
</evidence>
<protein>
    <recommendedName>
        <fullName evidence="6">MYND-type domain-containing protein</fullName>
    </recommendedName>
</protein>
<dbReference type="Pfam" id="PF01753">
    <property type="entry name" value="zf-MYND"/>
    <property type="match status" value="1"/>
</dbReference>
<evidence type="ECO:0000256" key="2">
    <source>
        <dbReference type="ARBA" id="ARBA00022771"/>
    </source>
</evidence>
<feature type="domain" description="MYND-type" evidence="6">
    <location>
        <begin position="283"/>
        <end position="327"/>
    </location>
</feature>
<accession>A0ABD3NSE7</accession>
<dbReference type="EMBL" id="JABMIG020000427">
    <property type="protein sequence ID" value="KAL3778592.1"/>
    <property type="molecule type" value="Genomic_DNA"/>
</dbReference>
<evidence type="ECO:0000313" key="7">
    <source>
        <dbReference type="EMBL" id="KAL3778592.1"/>
    </source>
</evidence>
<dbReference type="InterPro" id="IPR002893">
    <property type="entry name" value="Znf_MYND"/>
</dbReference>
<feature type="region of interest" description="Disordered" evidence="5">
    <location>
        <begin position="254"/>
        <end position="280"/>
    </location>
</feature>
<feature type="compositionally biased region" description="Polar residues" evidence="5">
    <location>
        <begin position="257"/>
        <end position="267"/>
    </location>
</feature>
<dbReference type="Proteomes" id="UP001516023">
    <property type="component" value="Unassembled WGS sequence"/>
</dbReference>
<evidence type="ECO:0000256" key="4">
    <source>
        <dbReference type="PROSITE-ProRule" id="PRU00134"/>
    </source>
</evidence>
<name>A0ABD3NSE7_9STRA</name>
<keyword evidence="1" id="KW-0479">Metal-binding</keyword>
<evidence type="ECO:0000259" key="6">
    <source>
        <dbReference type="PROSITE" id="PS50865"/>
    </source>
</evidence>
<evidence type="ECO:0000256" key="1">
    <source>
        <dbReference type="ARBA" id="ARBA00022723"/>
    </source>
</evidence>
<gene>
    <name evidence="7" type="ORF">HJC23_007467</name>
</gene>
<dbReference type="Gene3D" id="6.10.140.2220">
    <property type="match status" value="1"/>
</dbReference>
<keyword evidence="3" id="KW-0862">Zinc</keyword>
<keyword evidence="2 4" id="KW-0863">Zinc-finger</keyword>
<feature type="region of interest" description="Disordered" evidence="5">
    <location>
        <begin position="1"/>
        <end position="20"/>
    </location>
</feature>
<dbReference type="AlphaFoldDB" id="A0ABD3NSE7"/>